<evidence type="ECO:0000313" key="1">
    <source>
        <dbReference type="EMBL" id="EFG10374.1"/>
    </source>
</evidence>
<organism evidence="1 2">
    <name type="scientific">Streptomyces clavuligerus</name>
    <dbReference type="NCBI Taxonomy" id="1901"/>
    <lineage>
        <taxon>Bacteria</taxon>
        <taxon>Bacillati</taxon>
        <taxon>Actinomycetota</taxon>
        <taxon>Actinomycetes</taxon>
        <taxon>Kitasatosporales</taxon>
        <taxon>Streptomycetaceae</taxon>
        <taxon>Streptomyces</taxon>
    </lineage>
</organism>
<sequence length="41" mass="4535">MAQPRRRGFAKAEARLPGRKWALVLGWLASGAVQEMDKPGQ</sequence>
<accession>E2PZB3</accession>
<proteinExistence type="predicted"/>
<protein>
    <submittedName>
        <fullName evidence="1">Uncharacterized protein</fullName>
    </submittedName>
</protein>
<dbReference type="AlphaFoldDB" id="E2PZB3"/>
<name>E2PZB3_STRCL</name>
<keyword evidence="2" id="KW-1185">Reference proteome</keyword>
<dbReference type="Proteomes" id="UP000002357">
    <property type="component" value="Chromosome"/>
</dbReference>
<evidence type="ECO:0000313" key="2">
    <source>
        <dbReference type="Proteomes" id="UP000002357"/>
    </source>
</evidence>
<dbReference type="EMBL" id="CM000913">
    <property type="protein sequence ID" value="EFG10374.1"/>
    <property type="molecule type" value="Genomic_DNA"/>
</dbReference>
<reference evidence="1 2" key="1">
    <citation type="journal article" date="2010" name="Genome Biol. Evol.">
        <title>The sequence of a 1.8-mb bacterial linear plasmid reveals a rich evolutionary reservoir of secondary metabolic pathways.</title>
        <authorList>
            <person name="Medema M.H."/>
            <person name="Trefzer A."/>
            <person name="Kovalchuk A."/>
            <person name="van den Berg M."/>
            <person name="Mueller U."/>
            <person name="Heijne W."/>
            <person name="Wu L."/>
            <person name="Alam M.T."/>
            <person name="Ronning C.M."/>
            <person name="Nierman W.C."/>
            <person name="Bovenberg R.A.L."/>
            <person name="Breitling R."/>
            <person name="Takano E."/>
        </authorList>
    </citation>
    <scope>NUCLEOTIDE SEQUENCE [LARGE SCALE GENOMIC DNA]</scope>
    <source>
        <strain evidence="2">ATCC 27064 / DSM 738 / JCM 4710 / NBRC 13307 / NCIMB 12785 / NRRL 3585 / VKM Ac-602</strain>
    </source>
</reference>
<gene>
    <name evidence="1" type="ORF">SCLAV_5307</name>
</gene>